<protein>
    <submittedName>
        <fullName evidence="1">Type II toxin-antitoxin system HicB family antitoxin</fullName>
    </submittedName>
</protein>
<dbReference type="EMBL" id="WBKO01000001">
    <property type="protein sequence ID" value="MDV2481319.1"/>
    <property type="molecule type" value="Genomic_DNA"/>
</dbReference>
<dbReference type="RefSeq" id="WP_317064331.1">
    <property type="nucleotide sequence ID" value="NZ_WBKO01000001.1"/>
</dbReference>
<dbReference type="InterPro" id="IPR051404">
    <property type="entry name" value="TA_system_antitoxin"/>
</dbReference>
<keyword evidence="2" id="KW-1185">Reference proteome</keyword>
<organism evidence="1 2">
    <name type="scientific">Methanoculleus caldifontis</name>
    <dbReference type="NCBI Taxonomy" id="2651577"/>
    <lineage>
        <taxon>Archaea</taxon>
        <taxon>Methanobacteriati</taxon>
        <taxon>Methanobacteriota</taxon>
        <taxon>Stenosarchaea group</taxon>
        <taxon>Methanomicrobia</taxon>
        <taxon>Methanomicrobiales</taxon>
        <taxon>Methanomicrobiaceae</taxon>
        <taxon>Methanoculleus</taxon>
    </lineage>
</organism>
<accession>A0ABU3WZT8</accession>
<dbReference type="Gene3D" id="3.30.160.250">
    <property type="match status" value="1"/>
</dbReference>
<sequence>MTKVRLTILIWKEEGAYVSKCQELEVASCGDTPEEALDNIREAIELYLENARELGILQDIEPILKSRHKFTSVIEVEA</sequence>
<proteinExistence type="predicted"/>
<gene>
    <name evidence="1" type="ORF">F8E02_04715</name>
</gene>
<dbReference type="InterPro" id="IPR035069">
    <property type="entry name" value="TTHA1013/TTHA0281-like"/>
</dbReference>
<evidence type="ECO:0000313" key="2">
    <source>
        <dbReference type="Proteomes" id="UP001281203"/>
    </source>
</evidence>
<dbReference type="PANTHER" id="PTHR34504:SF2">
    <property type="entry name" value="UPF0150 PROTEIN SSL0259"/>
    <property type="match status" value="1"/>
</dbReference>
<evidence type="ECO:0000313" key="1">
    <source>
        <dbReference type="EMBL" id="MDV2481319.1"/>
    </source>
</evidence>
<name>A0ABU3WZT8_9EURY</name>
<dbReference type="Proteomes" id="UP001281203">
    <property type="component" value="Unassembled WGS sequence"/>
</dbReference>
<reference evidence="1 2" key="1">
    <citation type="submission" date="2019-10" db="EMBL/GenBank/DDBJ databases">
        <title>Isolation and characterization of Methanoculleus sp. Wushi-C6 from a hot spring well.</title>
        <authorList>
            <person name="Chen S.-C."/>
            <person name="Lan Z.-H."/>
            <person name="You Y.-T."/>
            <person name="Lai M.-C."/>
        </authorList>
    </citation>
    <scope>NUCLEOTIDE SEQUENCE [LARGE SCALE GENOMIC DNA]</scope>
    <source>
        <strain evidence="1 2">Wushi-C6</strain>
    </source>
</reference>
<comment type="caution">
    <text evidence="1">The sequence shown here is derived from an EMBL/GenBank/DDBJ whole genome shotgun (WGS) entry which is preliminary data.</text>
</comment>
<dbReference type="PANTHER" id="PTHR34504">
    <property type="entry name" value="ANTITOXIN HICB"/>
    <property type="match status" value="1"/>
</dbReference>
<dbReference type="SUPFAM" id="SSF143100">
    <property type="entry name" value="TTHA1013/TTHA0281-like"/>
    <property type="match status" value="1"/>
</dbReference>